<proteinExistence type="predicted"/>
<dbReference type="RefSeq" id="XP_031555775.1">
    <property type="nucleotide sequence ID" value="XM_031699915.1"/>
</dbReference>
<dbReference type="Proteomes" id="UP000515163">
    <property type="component" value="Unplaced"/>
</dbReference>
<feature type="domain" description="FAD dependent oxidoreductase" evidence="1">
    <location>
        <begin position="1"/>
        <end position="236"/>
    </location>
</feature>
<dbReference type="OrthoDB" id="498204at2759"/>
<dbReference type="PANTHER" id="PTHR42720:SF1">
    <property type="entry name" value="GLYCEROL 3-PHOSPHATE OXIDASE"/>
    <property type="match status" value="1"/>
</dbReference>
<organism evidence="2 3">
    <name type="scientific">Actinia tenebrosa</name>
    <name type="common">Australian red waratah sea anemone</name>
    <dbReference type="NCBI Taxonomy" id="6105"/>
    <lineage>
        <taxon>Eukaryota</taxon>
        <taxon>Metazoa</taxon>
        <taxon>Cnidaria</taxon>
        <taxon>Anthozoa</taxon>
        <taxon>Hexacorallia</taxon>
        <taxon>Actiniaria</taxon>
        <taxon>Actiniidae</taxon>
        <taxon>Actinia</taxon>
    </lineage>
</organism>
<reference evidence="3" key="1">
    <citation type="submission" date="2025-08" db="UniProtKB">
        <authorList>
            <consortium name="RefSeq"/>
        </authorList>
    </citation>
    <scope>IDENTIFICATION</scope>
    <source>
        <tissue evidence="3">Tentacle</tissue>
    </source>
</reference>
<evidence type="ECO:0000313" key="2">
    <source>
        <dbReference type="Proteomes" id="UP000515163"/>
    </source>
</evidence>
<sequence>MLSAEEVRHKEPFLNPEALGAVFVPREAIVDPWSFSVSLALLGISQGGKILRGCKVEGGKRKPEGFWELSTSQGLIEAKLVINCAGLFGDIVEEINRPSPFAIKPRKGQYAVFDQSAQNLLNSIIFPVPTERTKGILVFPSVYGNIVVGPTAEDQSDRNEAKIDEKVIDTLVERAYYIVPGLREHKVIGTYAGLRPATEHKDYQIESLPQRNWITVGGIRSTGLSACLGIAKHISSMLLSYFPSHPTSDTPKLNVSGRQFCENEKTLVFEDQKFMVTHPLTRFGINTSTGLLKFKSFIK</sequence>
<gene>
    <name evidence="3" type="primary">LOC116292572</name>
</gene>
<evidence type="ECO:0000313" key="3">
    <source>
        <dbReference type="RefSeq" id="XP_031555775.1"/>
    </source>
</evidence>
<evidence type="ECO:0000259" key="1">
    <source>
        <dbReference type="Pfam" id="PF01266"/>
    </source>
</evidence>
<dbReference type="Gene3D" id="3.30.9.10">
    <property type="entry name" value="D-Amino Acid Oxidase, subunit A, domain 2"/>
    <property type="match status" value="1"/>
</dbReference>
<dbReference type="KEGG" id="aten:116292572"/>
<name>A0A6P8HSX1_ACTTE</name>
<dbReference type="InterPro" id="IPR036188">
    <property type="entry name" value="FAD/NAD-bd_sf"/>
</dbReference>
<dbReference type="SUPFAM" id="SSF51905">
    <property type="entry name" value="FAD/NAD(P)-binding domain"/>
    <property type="match status" value="1"/>
</dbReference>
<dbReference type="Pfam" id="PF01266">
    <property type="entry name" value="DAO"/>
    <property type="match status" value="1"/>
</dbReference>
<protein>
    <submittedName>
        <fullName evidence="3">Uncharacterized protein LOC116292572</fullName>
    </submittedName>
</protein>
<dbReference type="AlphaFoldDB" id="A0A6P8HSX1"/>
<dbReference type="InParanoid" id="A0A6P8HSX1"/>
<dbReference type="InterPro" id="IPR006076">
    <property type="entry name" value="FAD-dep_OxRdtase"/>
</dbReference>
<dbReference type="GeneID" id="116292572"/>
<dbReference type="Gene3D" id="3.50.50.60">
    <property type="entry name" value="FAD/NAD(P)-binding domain"/>
    <property type="match status" value="1"/>
</dbReference>
<dbReference type="InterPro" id="IPR052745">
    <property type="entry name" value="G3P_Oxidase/Oxidoreductase"/>
</dbReference>
<accession>A0A6P8HSX1</accession>
<keyword evidence="2" id="KW-1185">Reference proteome</keyword>
<dbReference type="PANTHER" id="PTHR42720">
    <property type="entry name" value="GLYCEROL-3-PHOSPHATE DEHYDROGENASE"/>
    <property type="match status" value="1"/>
</dbReference>